<evidence type="ECO:0000256" key="1">
    <source>
        <dbReference type="ARBA" id="ARBA00004496"/>
    </source>
</evidence>
<dbReference type="GO" id="GO:0005829">
    <property type="term" value="C:cytosol"/>
    <property type="evidence" value="ECO:0007669"/>
    <property type="project" value="TreeGrafter"/>
</dbReference>
<dbReference type="GO" id="GO:0004869">
    <property type="term" value="F:cysteine-type endopeptidase inhibitor activity"/>
    <property type="evidence" value="ECO:0007669"/>
    <property type="project" value="UniProtKB-KW"/>
</dbReference>
<evidence type="ECO:0000313" key="11">
    <source>
        <dbReference type="Proteomes" id="UP000694568"/>
    </source>
</evidence>
<evidence type="ECO:0000256" key="8">
    <source>
        <dbReference type="ARBA" id="ARBA00041437"/>
    </source>
</evidence>
<proteinExistence type="inferred from homology"/>
<evidence type="ECO:0000259" key="9">
    <source>
        <dbReference type="Pfam" id="PF00031"/>
    </source>
</evidence>
<keyword evidence="6" id="KW-0391">Immunity</keyword>
<evidence type="ECO:0000256" key="7">
    <source>
        <dbReference type="ARBA" id="ARBA00040677"/>
    </source>
</evidence>
<organism evidence="10 11">
    <name type="scientific">Sander lucioperca</name>
    <name type="common">Pike-perch</name>
    <name type="synonym">Perca lucioperca</name>
    <dbReference type="NCBI Taxonomy" id="283035"/>
    <lineage>
        <taxon>Eukaryota</taxon>
        <taxon>Metazoa</taxon>
        <taxon>Chordata</taxon>
        <taxon>Craniata</taxon>
        <taxon>Vertebrata</taxon>
        <taxon>Euteleostomi</taxon>
        <taxon>Actinopterygii</taxon>
        <taxon>Neopterygii</taxon>
        <taxon>Teleostei</taxon>
        <taxon>Neoteleostei</taxon>
        <taxon>Acanthomorphata</taxon>
        <taxon>Eupercaria</taxon>
        <taxon>Perciformes</taxon>
        <taxon>Percoidei</taxon>
        <taxon>Percidae</taxon>
        <taxon>Luciopercinae</taxon>
        <taxon>Sander</taxon>
    </lineage>
</organism>
<reference evidence="10" key="2">
    <citation type="submission" date="2025-09" db="UniProtKB">
        <authorList>
            <consortium name="Ensembl"/>
        </authorList>
    </citation>
    <scope>IDENTIFICATION</scope>
</reference>
<sequence>DATEETQDLCDQVKPQVEKKTGKNYKDYKAIIYRNQVVAGTNFLIKVHVGGEDYIHLIIFRDLPCNGGKVSLTKVKDHQTEDLVPF</sequence>
<keyword evidence="11" id="KW-1185">Reference proteome</keyword>
<evidence type="ECO:0000313" key="10">
    <source>
        <dbReference type="Ensembl" id="ENSSLUP00000006678.1"/>
    </source>
</evidence>
<keyword evidence="5" id="KW-0789">Thiol protease inhibitor</keyword>
<keyword evidence="3" id="KW-0963">Cytoplasm</keyword>
<dbReference type="GO" id="GO:0002376">
    <property type="term" value="P:immune system process"/>
    <property type="evidence" value="ECO:0007669"/>
    <property type="project" value="UniProtKB-KW"/>
</dbReference>
<dbReference type="PANTHER" id="PTHR11414">
    <property type="entry name" value="CYSTATIN FAMILY MEMBER"/>
    <property type="match status" value="1"/>
</dbReference>
<evidence type="ECO:0000256" key="2">
    <source>
        <dbReference type="ARBA" id="ARBA00009403"/>
    </source>
</evidence>
<dbReference type="PRINTS" id="PR00295">
    <property type="entry name" value="STEFINA"/>
</dbReference>
<dbReference type="GO" id="GO:0071220">
    <property type="term" value="P:cellular response to bacterial lipoprotein"/>
    <property type="evidence" value="ECO:0007669"/>
    <property type="project" value="UniProtKB-ARBA"/>
</dbReference>
<dbReference type="SUPFAM" id="SSF54403">
    <property type="entry name" value="Cystatin/monellin"/>
    <property type="match status" value="1"/>
</dbReference>
<comment type="subcellular location">
    <subcellularLocation>
        <location evidence="1">Cytoplasm</location>
    </subcellularLocation>
</comment>
<dbReference type="Gene3D" id="3.10.450.10">
    <property type="match status" value="1"/>
</dbReference>
<reference evidence="10" key="1">
    <citation type="submission" date="2025-08" db="UniProtKB">
        <authorList>
            <consortium name="Ensembl"/>
        </authorList>
    </citation>
    <scope>IDENTIFICATION</scope>
</reference>
<name>A0A8C9X845_SANLU</name>
<evidence type="ECO:0000256" key="3">
    <source>
        <dbReference type="ARBA" id="ARBA00022490"/>
    </source>
</evidence>
<dbReference type="PANTHER" id="PTHR11414:SF21">
    <property type="entry name" value="CYSTATIN 14A, TANDEM DUPLICATE 1-RELATED"/>
    <property type="match status" value="1"/>
</dbReference>
<evidence type="ECO:0000256" key="4">
    <source>
        <dbReference type="ARBA" id="ARBA00022690"/>
    </source>
</evidence>
<feature type="domain" description="Cystatin" evidence="9">
    <location>
        <begin position="2"/>
        <end position="78"/>
    </location>
</feature>
<dbReference type="InterPro" id="IPR000010">
    <property type="entry name" value="Cystatin_dom"/>
</dbReference>
<dbReference type="AlphaFoldDB" id="A0A8C9X845"/>
<dbReference type="Proteomes" id="UP000694568">
    <property type="component" value="Unplaced"/>
</dbReference>
<dbReference type="Ensembl" id="ENSSLUT00000006843.1">
    <property type="protein sequence ID" value="ENSSLUP00000006678.1"/>
    <property type="gene ID" value="ENSSLUG00000002927.1"/>
</dbReference>
<keyword evidence="4" id="KW-0646">Protease inhibitor</keyword>
<comment type="similarity">
    <text evidence="2">Belongs to the cystatin family.</text>
</comment>
<dbReference type="InterPro" id="IPR001713">
    <property type="entry name" value="Prot_inh_stefin"/>
</dbReference>
<protein>
    <recommendedName>
        <fullName evidence="7">Cystatin-B</fullName>
    </recommendedName>
    <alternativeName>
        <fullName evidence="8">Stefin-B</fullName>
    </alternativeName>
</protein>
<evidence type="ECO:0000256" key="6">
    <source>
        <dbReference type="ARBA" id="ARBA00022859"/>
    </source>
</evidence>
<accession>A0A8C9X845</accession>
<dbReference type="Pfam" id="PF00031">
    <property type="entry name" value="Cystatin"/>
    <property type="match status" value="1"/>
</dbReference>
<dbReference type="GeneTree" id="ENSGT00940000155717"/>
<evidence type="ECO:0000256" key="5">
    <source>
        <dbReference type="ARBA" id="ARBA00022704"/>
    </source>
</evidence>
<dbReference type="InterPro" id="IPR046350">
    <property type="entry name" value="Cystatin_sf"/>
</dbReference>
<dbReference type="CDD" id="cd00042">
    <property type="entry name" value="CY"/>
    <property type="match status" value="1"/>
</dbReference>
<dbReference type="FunFam" id="3.10.450.10:FF:000001">
    <property type="entry name" value="Cystatin-A"/>
    <property type="match status" value="1"/>
</dbReference>